<dbReference type="STRING" id="159449.B4N89_40765"/>
<organism evidence="1 2">
    <name type="scientific">Embleya scabrispora</name>
    <dbReference type="NCBI Taxonomy" id="159449"/>
    <lineage>
        <taxon>Bacteria</taxon>
        <taxon>Bacillati</taxon>
        <taxon>Actinomycetota</taxon>
        <taxon>Actinomycetes</taxon>
        <taxon>Kitasatosporales</taxon>
        <taxon>Streptomycetaceae</taxon>
        <taxon>Embleya</taxon>
    </lineage>
</organism>
<protein>
    <submittedName>
        <fullName evidence="1">Uncharacterized protein</fullName>
    </submittedName>
</protein>
<dbReference type="OrthoDB" id="72338at2"/>
<name>A0A1T3NJX8_9ACTN</name>
<reference evidence="1 2" key="1">
    <citation type="submission" date="2017-03" db="EMBL/GenBank/DDBJ databases">
        <title>Draft genome sequence of Streptomyces scabrisporus NF3, endophyte isolated from Amphipterygium adstringens.</title>
        <authorList>
            <person name="Vazquez M."/>
            <person name="Ceapa C.D."/>
            <person name="Rodriguez Luna D."/>
            <person name="Sanchez Esquivel S."/>
        </authorList>
    </citation>
    <scope>NUCLEOTIDE SEQUENCE [LARGE SCALE GENOMIC DNA]</scope>
    <source>
        <strain evidence="1 2">NF3</strain>
    </source>
</reference>
<gene>
    <name evidence="1" type="ORF">B4N89_40765</name>
</gene>
<keyword evidence="2" id="KW-1185">Reference proteome</keyword>
<proteinExistence type="predicted"/>
<dbReference type="EMBL" id="MWQN01000004">
    <property type="protein sequence ID" value="OPC76931.1"/>
    <property type="molecule type" value="Genomic_DNA"/>
</dbReference>
<evidence type="ECO:0000313" key="1">
    <source>
        <dbReference type="EMBL" id="OPC76931.1"/>
    </source>
</evidence>
<comment type="caution">
    <text evidence="1">The sequence shown here is derived from an EMBL/GenBank/DDBJ whole genome shotgun (WGS) entry which is preliminary data.</text>
</comment>
<accession>A0A1T3NJX8</accession>
<evidence type="ECO:0000313" key="2">
    <source>
        <dbReference type="Proteomes" id="UP000190037"/>
    </source>
</evidence>
<sequence>MSVESPDGYAALIDLFENRLRSAPVAMAMASIPEHLPALRAAVAMIRLPARGEPSPRSATT</sequence>
<dbReference type="AlphaFoldDB" id="A0A1T3NJX8"/>
<dbReference type="Proteomes" id="UP000190037">
    <property type="component" value="Unassembled WGS sequence"/>
</dbReference>